<sequence>MEFLNNMNLEEYLSQTLQYQSGLNIMDTYLHTPVASMSPSPSHSYSATTSPVSPSSSIESKGTCKAKRIRTAFTSKQLIELEREFHINKYLCRPRRIEIAERLDLTERQVKIWFQNRRMKSKKDASKAPKDYTKLRGCSSSTQQSNQCSDNLPLFLANTEISTVKQEPMESLSNTSFDQQYKTSPMTSPNSLNESTYVNTEPHYQSAFNSPPQSMEYLGSSSESLAHNESFFNSTSSLFDDYQPLPCFNDQKDILDFLMSEHVPNNQTSSSSSSLSASTCLSSLQFDMDFDFVQNLLNM</sequence>
<evidence type="ECO:0000259" key="8">
    <source>
        <dbReference type="PROSITE" id="PS50071"/>
    </source>
</evidence>
<evidence type="ECO:0000256" key="7">
    <source>
        <dbReference type="SAM" id="MobiDB-lite"/>
    </source>
</evidence>
<proteinExistence type="predicted"/>
<evidence type="ECO:0000256" key="1">
    <source>
        <dbReference type="ARBA" id="ARBA00004123"/>
    </source>
</evidence>
<evidence type="ECO:0000256" key="3">
    <source>
        <dbReference type="ARBA" id="ARBA00023155"/>
    </source>
</evidence>
<dbReference type="PANTHER" id="PTHR45664">
    <property type="entry name" value="PROTEIN ZERKNUELLT 1-RELATED"/>
    <property type="match status" value="1"/>
</dbReference>
<dbReference type="GO" id="GO:0005634">
    <property type="term" value="C:nucleus"/>
    <property type="evidence" value="ECO:0007669"/>
    <property type="project" value="UniProtKB-SubCell"/>
</dbReference>
<dbReference type="Gene3D" id="1.10.10.60">
    <property type="entry name" value="Homeodomain-like"/>
    <property type="match status" value="1"/>
</dbReference>
<dbReference type="Proteomes" id="UP000037069">
    <property type="component" value="Unassembled WGS sequence"/>
</dbReference>
<comment type="subcellular location">
    <subcellularLocation>
        <location evidence="1 5 6">Nucleus</location>
    </subcellularLocation>
</comment>
<comment type="caution">
    <text evidence="9">The sequence shown here is derived from an EMBL/GenBank/DDBJ whole genome shotgun (WGS) entry which is preliminary data.</text>
</comment>
<dbReference type="AlphaFoldDB" id="A0A0L0CQZ7"/>
<evidence type="ECO:0000256" key="2">
    <source>
        <dbReference type="ARBA" id="ARBA00023125"/>
    </source>
</evidence>
<organism evidence="9 10">
    <name type="scientific">Lucilia cuprina</name>
    <name type="common">Green bottle fly</name>
    <name type="synonym">Australian sheep blowfly</name>
    <dbReference type="NCBI Taxonomy" id="7375"/>
    <lineage>
        <taxon>Eukaryota</taxon>
        <taxon>Metazoa</taxon>
        <taxon>Ecdysozoa</taxon>
        <taxon>Arthropoda</taxon>
        <taxon>Hexapoda</taxon>
        <taxon>Insecta</taxon>
        <taxon>Pterygota</taxon>
        <taxon>Neoptera</taxon>
        <taxon>Endopterygota</taxon>
        <taxon>Diptera</taxon>
        <taxon>Brachycera</taxon>
        <taxon>Muscomorpha</taxon>
        <taxon>Oestroidea</taxon>
        <taxon>Calliphoridae</taxon>
        <taxon>Luciliinae</taxon>
        <taxon>Lucilia</taxon>
    </lineage>
</organism>
<accession>A0A0L0CQZ7</accession>
<evidence type="ECO:0000256" key="5">
    <source>
        <dbReference type="PROSITE-ProRule" id="PRU00108"/>
    </source>
</evidence>
<feature type="compositionally biased region" description="Basic and acidic residues" evidence="7">
    <location>
        <begin position="123"/>
        <end position="134"/>
    </location>
</feature>
<protein>
    <recommendedName>
        <fullName evidence="8">Homeobox domain-containing protein</fullName>
    </recommendedName>
</protein>
<feature type="DNA-binding region" description="Homeobox" evidence="5">
    <location>
        <begin position="66"/>
        <end position="125"/>
    </location>
</feature>
<dbReference type="InterPro" id="IPR017970">
    <property type="entry name" value="Homeobox_CS"/>
</dbReference>
<dbReference type="GO" id="GO:0000978">
    <property type="term" value="F:RNA polymerase II cis-regulatory region sequence-specific DNA binding"/>
    <property type="evidence" value="ECO:0007669"/>
    <property type="project" value="TreeGrafter"/>
</dbReference>
<reference evidence="9 10" key="1">
    <citation type="journal article" date="2015" name="Nat. Commun.">
        <title>Lucilia cuprina genome unlocks parasitic fly biology to underpin future interventions.</title>
        <authorList>
            <person name="Anstead C.A."/>
            <person name="Korhonen P.K."/>
            <person name="Young N.D."/>
            <person name="Hall R.S."/>
            <person name="Jex A.R."/>
            <person name="Murali S.C."/>
            <person name="Hughes D.S."/>
            <person name="Lee S.F."/>
            <person name="Perry T."/>
            <person name="Stroehlein A.J."/>
            <person name="Ansell B.R."/>
            <person name="Breugelmans B."/>
            <person name="Hofmann A."/>
            <person name="Qu J."/>
            <person name="Dugan S."/>
            <person name="Lee S.L."/>
            <person name="Chao H."/>
            <person name="Dinh H."/>
            <person name="Han Y."/>
            <person name="Doddapaneni H.V."/>
            <person name="Worley K.C."/>
            <person name="Muzny D.M."/>
            <person name="Ioannidis P."/>
            <person name="Waterhouse R.M."/>
            <person name="Zdobnov E.M."/>
            <person name="James P.J."/>
            <person name="Bagnall N.H."/>
            <person name="Kotze A.C."/>
            <person name="Gibbs R.A."/>
            <person name="Richards S."/>
            <person name="Batterham P."/>
            <person name="Gasser R.B."/>
        </authorList>
    </citation>
    <scope>NUCLEOTIDE SEQUENCE [LARGE SCALE GENOMIC DNA]</scope>
    <source>
        <strain evidence="9 10">LS</strain>
        <tissue evidence="9">Full body</tissue>
    </source>
</reference>
<feature type="region of interest" description="Disordered" evidence="7">
    <location>
        <begin position="167"/>
        <end position="191"/>
    </location>
</feature>
<dbReference type="OrthoDB" id="6159439at2759"/>
<dbReference type="EMBL" id="JRES01000032">
    <property type="protein sequence ID" value="KNC34800.1"/>
    <property type="molecule type" value="Genomic_DNA"/>
</dbReference>
<keyword evidence="3 5" id="KW-0371">Homeobox</keyword>
<dbReference type="Pfam" id="PF00046">
    <property type="entry name" value="Homeodomain"/>
    <property type="match status" value="1"/>
</dbReference>
<feature type="domain" description="Homeobox" evidence="8">
    <location>
        <begin position="64"/>
        <end position="124"/>
    </location>
</feature>
<dbReference type="InterPro" id="IPR020479">
    <property type="entry name" value="HD_metazoa"/>
</dbReference>
<evidence type="ECO:0000313" key="9">
    <source>
        <dbReference type="EMBL" id="KNC34800.1"/>
    </source>
</evidence>
<dbReference type="OMA" id="ESLAHNE"/>
<evidence type="ECO:0000313" key="10">
    <source>
        <dbReference type="Proteomes" id="UP000037069"/>
    </source>
</evidence>
<dbReference type="CDD" id="cd00086">
    <property type="entry name" value="homeodomain"/>
    <property type="match status" value="1"/>
</dbReference>
<dbReference type="SMART" id="SM00389">
    <property type="entry name" value="HOX"/>
    <property type="match status" value="1"/>
</dbReference>
<feature type="region of interest" description="Disordered" evidence="7">
    <location>
        <begin position="37"/>
        <end position="59"/>
    </location>
</feature>
<keyword evidence="10" id="KW-1185">Reference proteome</keyword>
<dbReference type="PANTHER" id="PTHR45664:SF12">
    <property type="entry name" value="PANCREAS_DUODENUM HOMEOBOX PROTEIN 1"/>
    <property type="match status" value="1"/>
</dbReference>
<gene>
    <name evidence="9" type="ORF">FF38_01939</name>
</gene>
<dbReference type="GO" id="GO:0045944">
    <property type="term" value="P:positive regulation of transcription by RNA polymerase II"/>
    <property type="evidence" value="ECO:0007669"/>
    <property type="project" value="UniProtKB-ARBA"/>
</dbReference>
<dbReference type="PROSITE" id="PS50071">
    <property type="entry name" value="HOMEOBOX_2"/>
    <property type="match status" value="1"/>
</dbReference>
<evidence type="ECO:0000256" key="4">
    <source>
        <dbReference type="ARBA" id="ARBA00023242"/>
    </source>
</evidence>
<dbReference type="InterPro" id="IPR001356">
    <property type="entry name" value="HD"/>
</dbReference>
<dbReference type="SUPFAM" id="SSF46689">
    <property type="entry name" value="Homeodomain-like"/>
    <property type="match status" value="1"/>
</dbReference>
<dbReference type="InterPro" id="IPR009057">
    <property type="entry name" value="Homeodomain-like_sf"/>
</dbReference>
<dbReference type="PRINTS" id="PR00024">
    <property type="entry name" value="HOMEOBOX"/>
</dbReference>
<dbReference type="PROSITE" id="PS00027">
    <property type="entry name" value="HOMEOBOX_1"/>
    <property type="match status" value="1"/>
</dbReference>
<evidence type="ECO:0000256" key="6">
    <source>
        <dbReference type="RuleBase" id="RU000682"/>
    </source>
</evidence>
<dbReference type="GO" id="GO:0000981">
    <property type="term" value="F:DNA-binding transcription factor activity, RNA polymerase II-specific"/>
    <property type="evidence" value="ECO:0007669"/>
    <property type="project" value="InterPro"/>
</dbReference>
<keyword evidence="2 5" id="KW-0238">DNA-binding</keyword>
<keyword evidence="4 5" id="KW-0539">Nucleus</keyword>
<feature type="region of interest" description="Disordered" evidence="7">
    <location>
        <begin position="123"/>
        <end position="145"/>
    </location>
</feature>
<name>A0A0L0CQZ7_LUCCU</name>